<keyword evidence="11" id="KW-0862">Zinc</keyword>
<keyword evidence="9 14" id="KW-0863">Zinc-finger</keyword>
<dbReference type="PROSITE" id="PS50089">
    <property type="entry name" value="ZF_RING_2"/>
    <property type="match status" value="1"/>
</dbReference>
<dbReference type="STRING" id="5627.A0A1C7MPN5"/>
<dbReference type="SMART" id="SM00184">
    <property type="entry name" value="RING"/>
    <property type="match status" value="1"/>
</dbReference>
<evidence type="ECO:0000256" key="6">
    <source>
        <dbReference type="ARBA" id="ARBA00022692"/>
    </source>
</evidence>
<evidence type="ECO:0000313" key="18">
    <source>
        <dbReference type="EMBL" id="OBZ78657.1"/>
    </source>
</evidence>
<comment type="pathway">
    <text evidence="3">Protein modification; protein ubiquitination.</text>
</comment>
<evidence type="ECO:0000256" key="9">
    <source>
        <dbReference type="ARBA" id="ARBA00022771"/>
    </source>
</evidence>
<evidence type="ECO:0000256" key="3">
    <source>
        <dbReference type="ARBA" id="ARBA00004906"/>
    </source>
</evidence>
<accession>A0A1C7MPN5</accession>
<keyword evidence="18" id="KW-0436">Ligase</keyword>
<evidence type="ECO:0000256" key="11">
    <source>
        <dbReference type="ARBA" id="ARBA00022833"/>
    </source>
</evidence>
<comment type="caution">
    <text evidence="18">The sequence shown here is derived from an EMBL/GenBank/DDBJ whole genome shotgun (WGS) entry which is preliminary data.</text>
</comment>
<sequence>MGEAMRWHSLGTSTKTRCSPQLPDVQLLCMLNGTASNFTLPAEDPATMPLVDAFLNFGPELDPERGSYYSNLTGFWHGDLQFHNLTSLNASEYQSRWSHLAGSFVAQTNISARWRQIVVYFTHETEESKEIAMVHGKVDLTDPKSSEEIPSQIMIVPKPAAPSSSLHRWNLVDVPLALMQELEDETDNPTGIPTITAPELKLSGVLISQDCGILYEIQNTTGLKSHRLYQKITTYSGFSTIINLTLLALLKRQVWRSSSAVGLSRVSRYAFLTQSLIDAISFVGHITLASWQMAGHRSLCLLPQGWLACFSFMRHNSPFSSAKFKPPKTLSSPGDVNGLSAAPTGNAVQAPTPATNDGPLRQTLDPDVSLPDLRFPHRHNLSLPLFFVGSLYSFIWFAQIYRSARRGRSSGLSTEYLVGTTICRLFFVLYFLGCPKNILDVETRNWIYGVACLMFIQVFIIMLQDTISPTFFLPGRMSNVQTYDYHPPMPLPDPEAPEQTLGDCAICMDAIQVDPALRRRSKSSDGKEEVIGFGLGSGGRRTGGILGVVGASGARKSYSLAPCHHLFHTACLERWLAIKNICPQCRRPLPPL</sequence>
<keyword evidence="8" id="KW-0732">Signal</keyword>
<evidence type="ECO:0000256" key="15">
    <source>
        <dbReference type="SAM" id="MobiDB-lite"/>
    </source>
</evidence>
<evidence type="ECO:0000256" key="2">
    <source>
        <dbReference type="ARBA" id="ARBA00004127"/>
    </source>
</evidence>
<dbReference type="InterPro" id="IPR013083">
    <property type="entry name" value="Znf_RING/FYVE/PHD"/>
</dbReference>
<dbReference type="GO" id="GO:0061630">
    <property type="term" value="F:ubiquitin protein ligase activity"/>
    <property type="evidence" value="ECO:0007669"/>
    <property type="project" value="UniProtKB-EC"/>
</dbReference>
<evidence type="ECO:0000256" key="7">
    <source>
        <dbReference type="ARBA" id="ARBA00022723"/>
    </source>
</evidence>
<evidence type="ECO:0000256" key="1">
    <source>
        <dbReference type="ARBA" id="ARBA00000900"/>
    </source>
</evidence>
<dbReference type="GO" id="GO:0008270">
    <property type="term" value="F:zinc ion binding"/>
    <property type="evidence" value="ECO:0007669"/>
    <property type="project" value="UniProtKB-KW"/>
</dbReference>
<keyword evidence="6 16" id="KW-0812">Transmembrane</keyword>
<reference evidence="18 19" key="1">
    <citation type="submission" date="2016-03" db="EMBL/GenBank/DDBJ databases">
        <title>Whole genome sequencing of Grifola frondosa 9006-11.</title>
        <authorList>
            <person name="Min B."/>
            <person name="Park H."/>
            <person name="Kim J.-G."/>
            <person name="Cho H."/>
            <person name="Oh Y.-L."/>
            <person name="Kong W.-S."/>
            <person name="Choi I.-G."/>
        </authorList>
    </citation>
    <scope>NUCLEOTIDE SEQUENCE [LARGE SCALE GENOMIC DNA]</scope>
    <source>
        <strain evidence="18 19">9006-11</strain>
    </source>
</reference>
<keyword evidence="10" id="KW-0833">Ubl conjugation pathway</keyword>
<dbReference type="GO" id="GO:0016874">
    <property type="term" value="F:ligase activity"/>
    <property type="evidence" value="ECO:0007669"/>
    <property type="project" value="UniProtKB-KW"/>
</dbReference>
<organism evidence="18 19">
    <name type="scientific">Grifola frondosa</name>
    <name type="common">Maitake</name>
    <name type="synonym">Polyporus frondosus</name>
    <dbReference type="NCBI Taxonomy" id="5627"/>
    <lineage>
        <taxon>Eukaryota</taxon>
        <taxon>Fungi</taxon>
        <taxon>Dikarya</taxon>
        <taxon>Basidiomycota</taxon>
        <taxon>Agaricomycotina</taxon>
        <taxon>Agaricomycetes</taxon>
        <taxon>Polyporales</taxon>
        <taxon>Grifolaceae</taxon>
        <taxon>Grifola</taxon>
    </lineage>
</organism>
<comment type="catalytic activity">
    <reaction evidence="1">
        <text>S-ubiquitinyl-[E2 ubiquitin-conjugating enzyme]-L-cysteine + [acceptor protein]-L-lysine = [E2 ubiquitin-conjugating enzyme]-L-cysteine + N(6)-ubiquitinyl-[acceptor protein]-L-lysine.</text>
        <dbReference type="EC" id="2.3.2.27"/>
    </reaction>
</comment>
<dbReference type="GO" id="GO:0012505">
    <property type="term" value="C:endomembrane system"/>
    <property type="evidence" value="ECO:0007669"/>
    <property type="project" value="UniProtKB-SubCell"/>
</dbReference>
<keyword evidence="7" id="KW-0479">Metal-binding</keyword>
<dbReference type="Proteomes" id="UP000092993">
    <property type="component" value="Unassembled WGS sequence"/>
</dbReference>
<keyword evidence="13 16" id="KW-0472">Membrane</keyword>
<evidence type="ECO:0000256" key="16">
    <source>
        <dbReference type="SAM" id="Phobius"/>
    </source>
</evidence>
<feature type="transmembrane region" description="Helical" evidence="16">
    <location>
        <begin position="232"/>
        <end position="250"/>
    </location>
</feature>
<dbReference type="PANTHER" id="PTHR22763">
    <property type="entry name" value="RING ZINC FINGER PROTEIN"/>
    <property type="match status" value="1"/>
</dbReference>
<feature type="domain" description="RING-type" evidence="17">
    <location>
        <begin position="504"/>
        <end position="586"/>
    </location>
</feature>
<dbReference type="SUPFAM" id="SSF57850">
    <property type="entry name" value="RING/U-box"/>
    <property type="match status" value="1"/>
</dbReference>
<evidence type="ECO:0000313" key="19">
    <source>
        <dbReference type="Proteomes" id="UP000092993"/>
    </source>
</evidence>
<dbReference type="InterPro" id="IPR001841">
    <property type="entry name" value="Znf_RING"/>
</dbReference>
<keyword evidence="5" id="KW-0808">Transferase</keyword>
<protein>
    <recommendedName>
        <fullName evidence="4">RING-type E3 ubiquitin transferase</fullName>
        <ecNumber evidence="4">2.3.2.27</ecNumber>
    </recommendedName>
</protein>
<dbReference type="Pfam" id="PF11145">
    <property type="entry name" value="DUF2921"/>
    <property type="match status" value="1"/>
</dbReference>
<evidence type="ECO:0000256" key="10">
    <source>
        <dbReference type="ARBA" id="ARBA00022786"/>
    </source>
</evidence>
<keyword evidence="12 16" id="KW-1133">Transmembrane helix</keyword>
<gene>
    <name evidence="18" type="primary">dsc1</name>
    <name evidence="18" type="ORF">A0H81_00649</name>
</gene>
<feature type="compositionally biased region" description="Polar residues" evidence="15">
    <location>
        <begin position="346"/>
        <end position="355"/>
    </location>
</feature>
<dbReference type="PANTHER" id="PTHR22763:SF162">
    <property type="entry name" value="TRANSMEMBRANE E3 UBIQUITIN-PROTEIN LIGASE 1"/>
    <property type="match status" value="1"/>
</dbReference>
<keyword evidence="19" id="KW-1185">Reference proteome</keyword>
<dbReference type="Pfam" id="PF13639">
    <property type="entry name" value="zf-RING_2"/>
    <property type="match status" value="1"/>
</dbReference>
<comment type="subcellular location">
    <subcellularLocation>
        <location evidence="2">Endomembrane system</location>
        <topology evidence="2">Multi-pass membrane protein</topology>
    </subcellularLocation>
</comment>
<dbReference type="Gene3D" id="3.30.40.10">
    <property type="entry name" value="Zinc/RING finger domain, C3HC4 (zinc finger)"/>
    <property type="match status" value="1"/>
</dbReference>
<feature type="transmembrane region" description="Helical" evidence="16">
    <location>
        <begin position="413"/>
        <end position="433"/>
    </location>
</feature>
<evidence type="ECO:0000256" key="5">
    <source>
        <dbReference type="ARBA" id="ARBA00022679"/>
    </source>
</evidence>
<dbReference type="InterPro" id="IPR021319">
    <property type="entry name" value="DUF2921"/>
</dbReference>
<evidence type="ECO:0000256" key="14">
    <source>
        <dbReference type="PROSITE-ProRule" id="PRU00175"/>
    </source>
</evidence>
<dbReference type="EC" id="2.3.2.27" evidence="4"/>
<feature type="transmembrane region" description="Helical" evidence="16">
    <location>
        <begin position="445"/>
        <end position="463"/>
    </location>
</feature>
<name>A0A1C7MPN5_GRIFR</name>
<dbReference type="EMBL" id="LUGG01000001">
    <property type="protein sequence ID" value="OBZ78657.1"/>
    <property type="molecule type" value="Genomic_DNA"/>
</dbReference>
<evidence type="ECO:0000256" key="13">
    <source>
        <dbReference type="ARBA" id="ARBA00023136"/>
    </source>
</evidence>
<dbReference type="OrthoDB" id="9984778at2759"/>
<evidence type="ECO:0000256" key="4">
    <source>
        <dbReference type="ARBA" id="ARBA00012483"/>
    </source>
</evidence>
<feature type="region of interest" description="Disordered" evidence="15">
    <location>
        <begin position="341"/>
        <end position="360"/>
    </location>
</feature>
<dbReference type="AlphaFoldDB" id="A0A1C7MPN5"/>
<proteinExistence type="predicted"/>
<dbReference type="InterPro" id="IPR050731">
    <property type="entry name" value="HRD1_E3_ubiq-ligases"/>
</dbReference>
<feature type="transmembrane region" description="Helical" evidence="16">
    <location>
        <begin position="381"/>
        <end position="401"/>
    </location>
</feature>
<evidence type="ECO:0000256" key="12">
    <source>
        <dbReference type="ARBA" id="ARBA00022989"/>
    </source>
</evidence>
<evidence type="ECO:0000259" key="17">
    <source>
        <dbReference type="PROSITE" id="PS50089"/>
    </source>
</evidence>
<evidence type="ECO:0000256" key="8">
    <source>
        <dbReference type="ARBA" id="ARBA00022729"/>
    </source>
</evidence>
<dbReference type="GO" id="GO:0043161">
    <property type="term" value="P:proteasome-mediated ubiquitin-dependent protein catabolic process"/>
    <property type="evidence" value="ECO:0007669"/>
    <property type="project" value="TreeGrafter"/>
</dbReference>